<reference evidence="1 2" key="1">
    <citation type="journal article" date="2021" name="ISME J.">
        <title>Genomic evolution of the class Acidithiobacillia: deep-branching Proteobacteria living in extreme acidic conditions.</title>
        <authorList>
            <person name="Moya-Beltran A."/>
            <person name="Beard S."/>
            <person name="Rojas-Villalobos C."/>
            <person name="Issotta F."/>
            <person name="Gallardo Y."/>
            <person name="Ulloa R."/>
            <person name="Giaveno A."/>
            <person name="Degli Esposti M."/>
            <person name="Johnson D.B."/>
            <person name="Quatrini R."/>
        </authorList>
    </citation>
    <scope>NUCLEOTIDE SEQUENCE [LARGE SCALE GENOMIC DNA]</scope>
    <source>
        <strain evidence="1 2">GG1-14</strain>
    </source>
</reference>
<keyword evidence="2" id="KW-1185">Reference proteome</keyword>
<accession>A0ACD5HB93</accession>
<sequence length="387" mass="44104">MGSIPSQPTKENKGLDVKSRPFFCLFDFTLHWRDTGLEKALSQRWLMATISERLDDRGLRIGWQVRIRKRGFPALTKTFRNKAEAQAWAKVTEAEMERGQWRDRTESEATTLVAALDRYAEEIAPRSKDGGFRVKGYIRQWKQRKIARLSLARVRSKDVADAIAEMETEGKSANTIRLHLAVISHLYSVAATEWGMEALANPVQAAKARKPKLPQGRDRRLVGDEKRRLLEACTHVNPELADIVILAIETAMRQGEILSMEWIRINWIDHTCYLPGELVKNETARIVPLSERAEEALQRQQRRGTSKDGQVWKYTSDGLRASYNKAVKRAGIEGLTFHDLRHEATSRFCEKGIPMMTVQAITGHKTTQMLKRYTHISGKTLVDAVRG</sequence>
<organism evidence="1 2">
    <name type="scientific">Acidithiobacillus montserratensis</name>
    <dbReference type="NCBI Taxonomy" id="2729135"/>
    <lineage>
        <taxon>Bacteria</taxon>
        <taxon>Pseudomonadati</taxon>
        <taxon>Pseudomonadota</taxon>
        <taxon>Acidithiobacillia</taxon>
        <taxon>Acidithiobacillales</taxon>
        <taxon>Acidithiobacillaceae</taxon>
        <taxon>Acidithiobacillus</taxon>
    </lineage>
</organism>
<gene>
    <name evidence="1" type="ORF">HHS34_007180</name>
</gene>
<dbReference type="EMBL" id="CP127526">
    <property type="protein sequence ID" value="XRI72244.1"/>
    <property type="molecule type" value="Genomic_DNA"/>
</dbReference>
<proteinExistence type="predicted"/>
<name>A0ACD5HB93_9PROT</name>
<dbReference type="Proteomes" id="UP001195965">
    <property type="component" value="Chromosome"/>
</dbReference>
<evidence type="ECO:0000313" key="2">
    <source>
        <dbReference type="Proteomes" id="UP001195965"/>
    </source>
</evidence>
<evidence type="ECO:0000313" key="1">
    <source>
        <dbReference type="EMBL" id="XRI72244.1"/>
    </source>
</evidence>
<protein>
    <submittedName>
        <fullName evidence="1">Site-specific integrase</fullName>
    </submittedName>
</protein>